<dbReference type="EMBL" id="GBXM01004532">
    <property type="protein sequence ID" value="JAI04046.1"/>
    <property type="molecule type" value="Transcribed_RNA"/>
</dbReference>
<name>A0A0E9XQB5_ANGAN</name>
<feature type="transmembrane region" description="Helical" evidence="1">
    <location>
        <begin position="12"/>
        <end position="33"/>
    </location>
</feature>
<accession>A0A0E9XQB5</accession>
<sequence>MGVFTILQAKYILTLCNVIYCKIINVIHFVLCYNDIMMNYECKWSPFLSRSYKVSLYNGNCVGLFRLKRSVILTDNGTSFLLNASIHHFFKRPEI</sequence>
<evidence type="ECO:0000256" key="1">
    <source>
        <dbReference type="SAM" id="Phobius"/>
    </source>
</evidence>
<reference evidence="2" key="1">
    <citation type="submission" date="2014-11" db="EMBL/GenBank/DDBJ databases">
        <authorList>
            <person name="Amaro Gonzalez C."/>
        </authorList>
    </citation>
    <scope>NUCLEOTIDE SEQUENCE</scope>
</reference>
<organism evidence="2">
    <name type="scientific">Anguilla anguilla</name>
    <name type="common">European freshwater eel</name>
    <name type="synonym">Muraena anguilla</name>
    <dbReference type="NCBI Taxonomy" id="7936"/>
    <lineage>
        <taxon>Eukaryota</taxon>
        <taxon>Metazoa</taxon>
        <taxon>Chordata</taxon>
        <taxon>Craniata</taxon>
        <taxon>Vertebrata</taxon>
        <taxon>Euteleostomi</taxon>
        <taxon>Actinopterygii</taxon>
        <taxon>Neopterygii</taxon>
        <taxon>Teleostei</taxon>
        <taxon>Anguilliformes</taxon>
        <taxon>Anguillidae</taxon>
        <taxon>Anguilla</taxon>
    </lineage>
</organism>
<protein>
    <submittedName>
        <fullName evidence="2">Uncharacterized protein</fullName>
    </submittedName>
</protein>
<dbReference type="AlphaFoldDB" id="A0A0E9XQB5"/>
<keyword evidence="1" id="KW-0812">Transmembrane</keyword>
<evidence type="ECO:0000313" key="2">
    <source>
        <dbReference type="EMBL" id="JAI04046.1"/>
    </source>
</evidence>
<reference evidence="2" key="2">
    <citation type="journal article" date="2015" name="Fish Shellfish Immunol.">
        <title>Early steps in the European eel (Anguilla anguilla)-Vibrio vulnificus interaction in the gills: Role of the RtxA13 toxin.</title>
        <authorList>
            <person name="Callol A."/>
            <person name="Pajuelo D."/>
            <person name="Ebbesson L."/>
            <person name="Teles M."/>
            <person name="MacKenzie S."/>
            <person name="Amaro C."/>
        </authorList>
    </citation>
    <scope>NUCLEOTIDE SEQUENCE</scope>
</reference>
<keyword evidence="1" id="KW-1133">Transmembrane helix</keyword>
<proteinExistence type="predicted"/>
<keyword evidence="1" id="KW-0472">Membrane</keyword>